<feature type="non-terminal residue" evidence="14">
    <location>
        <position position="362"/>
    </location>
</feature>
<dbReference type="Gene3D" id="1.10.287.70">
    <property type="match status" value="1"/>
</dbReference>
<evidence type="ECO:0000256" key="11">
    <source>
        <dbReference type="ARBA" id="ARBA00023303"/>
    </source>
</evidence>
<evidence type="ECO:0000256" key="9">
    <source>
        <dbReference type="ARBA" id="ARBA00023180"/>
    </source>
</evidence>
<proteinExistence type="predicted"/>
<dbReference type="GO" id="GO:0005886">
    <property type="term" value="C:plasma membrane"/>
    <property type="evidence" value="ECO:0007669"/>
    <property type="project" value="UniProtKB-SubCell"/>
</dbReference>
<feature type="transmembrane region" description="Helical" evidence="12">
    <location>
        <begin position="210"/>
        <end position="234"/>
    </location>
</feature>
<dbReference type="Pfam" id="PF00060">
    <property type="entry name" value="Lig_chan"/>
    <property type="match status" value="1"/>
</dbReference>
<dbReference type="AlphaFoldDB" id="A0A813GT45"/>
<dbReference type="GO" id="GO:0015276">
    <property type="term" value="F:ligand-gated monoatomic ion channel activity"/>
    <property type="evidence" value="ECO:0007669"/>
    <property type="project" value="InterPro"/>
</dbReference>
<dbReference type="Proteomes" id="UP000654075">
    <property type="component" value="Unassembled WGS sequence"/>
</dbReference>
<keyword evidence="4 12" id="KW-0812">Transmembrane</keyword>
<keyword evidence="8" id="KW-0675">Receptor</keyword>
<comment type="caution">
    <text evidence="14">The sequence shown here is derived from an EMBL/GenBank/DDBJ whole genome shotgun (WGS) entry which is preliminary data.</text>
</comment>
<keyword evidence="5 12" id="KW-1133">Transmembrane helix</keyword>
<evidence type="ECO:0000256" key="3">
    <source>
        <dbReference type="ARBA" id="ARBA00022475"/>
    </source>
</evidence>
<dbReference type="PRINTS" id="PR00177">
    <property type="entry name" value="NMDARECEPTOR"/>
</dbReference>
<evidence type="ECO:0000313" key="14">
    <source>
        <dbReference type="EMBL" id="CAE8628678.1"/>
    </source>
</evidence>
<dbReference type="PANTHER" id="PTHR18966">
    <property type="entry name" value="IONOTROPIC GLUTAMATE RECEPTOR"/>
    <property type="match status" value="1"/>
</dbReference>
<evidence type="ECO:0000256" key="2">
    <source>
        <dbReference type="ARBA" id="ARBA00022448"/>
    </source>
</evidence>
<accession>A0A813GT45</accession>
<keyword evidence="2" id="KW-0813">Transport</keyword>
<evidence type="ECO:0000256" key="8">
    <source>
        <dbReference type="ARBA" id="ARBA00023170"/>
    </source>
</evidence>
<evidence type="ECO:0000256" key="4">
    <source>
        <dbReference type="ARBA" id="ARBA00022692"/>
    </source>
</evidence>
<keyword evidence="10" id="KW-1071">Ligand-gated ion channel</keyword>
<evidence type="ECO:0000256" key="5">
    <source>
        <dbReference type="ARBA" id="ARBA00022989"/>
    </source>
</evidence>
<keyword evidence="9" id="KW-0325">Glycoprotein</keyword>
<evidence type="ECO:0000256" key="7">
    <source>
        <dbReference type="ARBA" id="ARBA00023136"/>
    </source>
</evidence>
<dbReference type="InterPro" id="IPR001508">
    <property type="entry name" value="Iono_Glu_rcpt_met"/>
</dbReference>
<keyword evidence="15" id="KW-1185">Reference proteome</keyword>
<evidence type="ECO:0000256" key="12">
    <source>
        <dbReference type="SAM" id="Phobius"/>
    </source>
</evidence>
<dbReference type="InterPro" id="IPR001320">
    <property type="entry name" value="Iontro_rcpt_C"/>
</dbReference>
<evidence type="ECO:0000259" key="13">
    <source>
        <dbReference type="Pfam" id="PF00060"/>
    </source>
</evidence>
<dbReference type="Gene3D" id="3.40.190.10">
    <property type="entry name" value="Periplasmic binding protein-like II"/>
    <property type="match status" value="1"/>
</dbReference>
<keyword evidence="7 12" id="KW-0472">Membrane</keyword>
<dbReference type="EMBL" id="CAJNNV010029458">
    <property type="protein sequence ID" value="CAE8628678.1"/>
    <property type="molecule type" value="Genomic_DNA"/>
</dbReference>
<name>A0A813GT45_POLGL</name>
<gene>
    <name evidence="14" type="ORF">PGLA1383_LOCUS45285</name>
</gene>
<evidence type="ECO:0000313" key="15">
    <source>
        <dbReference type="Proteomes" id="UP000654075"/>
    </source>
</evidence>
<evidence type="ECO:0000256" key="10">
    <source>
        <dbReference type="ARBA" id="ARBA00023286"/>
    </source>
</evidence>
<feature type="transmembrane region" description="Helical" evidence="12">
    <location>
        <begin position="142"/>
        <end position="164"/>
    </location>
</feature>
<dbReference type="InterPro" id="IPR015683">
    <property type="entry name" value="Ionotropic_Glu_rcpt"/>
</dbReference>
<keyword evidence="3" id="KW-1003">Cell membrane</keyword>
<keyword evidence="6" id="KW-0406">Ion transport</keyword>
<keyword evidence="11" id="KW-0407">Ion channel</keyword>
<dbReference type="SUPFAM" id="SSF53850">
    <property type="entry name" value="Periplasmic binding protein-like II"/>
    <property type="match status" value="1"/>
</dbReference>
<sequence length="362" mass="40199">VLAFGTSATPLRHSPAYLCCTGHNLILGLPPGSFEPFFTYEAGSQTWQGFIPEIWDELSKEMGFSYTIHPNPSMDFLTANASNWPYDAGIIDSSVPEVQSIRMADTWECTTAFLDSSAGAMVLKTTQVVGLFRLFDPFTGELWGAIVGTIFAAAFLLVLLNMLAPSQEFARLSLRQRLPSCESSLMSVYHMFAAALGGEDYEWITWEGRLLRIAILFFVLIIASSYTANLAAFLNSSPFTVWGPRNIDELRDSRACFTTDQEEARFGAFVKSSVSAGPMMAMSFLEGKEFCHQALRNGQADVWIHPYESLKMYLVDNCGDLELVENIRIVPNTWGFILKAEQRHLAANLSAALGHFKQQAAY</sequence>
<protein>
    <recommendedName>
        <fullName evidence="13">Ionotropic glutamate receptor C-terminal domain-containing protein</fullName>
    </recommendedName>
</protein>
<dbReference type="OMA" id="GGEDYEW"/>
<feature type="domain" description="Ionotropic glutamate receptor C-terminal" evidence="13">
    <location>
        <begin position="141"/>
        <end position="240"/>
    </location>
</feature>
<reference evidence="14" key="1">
    <citation type="submission" date="2021-02" db="EMBL/GenBank/DDBJ databases">
        <authorList>
            <person name="Dougan E. K."/>
            <person name="Rhodes N."/>
            <person name="Thang M."/>
            <person name="Chan C."/>
        </authorList>
    </citation>
    <scope>NUCLEOTIDE SEQUENCE</scope>
</reference>
<dbReference type="GO" id="GO:0038023">
    <property type="term" value="F:signaling receptor activity"/>
    <property type="evidence" value="ECO:0007669"/>
    <property type="project" value="InterPro"/>
</dbReference>
<comment type="subcellular location">
    <subcellularLocation>
        <location evidence="1">Cell membrane</location>
        <topology evidence="1">Multi-pass membrane protein</topology>
    </subcellularLocation>
</comment>
<dbReference type="OrthoDB" id="5984008at2759"/>
<evidence type="ECO:0000256" key="1">
    <source>
        <dbReference type="ARBA" id="ARBA00004651"/>
    </source>
</evidence>
<evidence type="ECO:0000256" key="6">
    <source>
        <dbReference type="ARBA" id="ARBA00023065"/>
    </source>
</evidence>
<organism evidence="14 15">
    <name type="scientific">Polarella glacialis</name>
    <name type="common">Dinoflagellate</name>
    <dbReference type="NCBI Taxonomy" id="89957"/>
    <lineage>
        <taxon>Eukaryota</taxon>
        <taxon>Sar</taxon>
        <taxon>Alveolata</taxon>
        <taxon>Dinophyceae</taxon>
        <taxon>Suessiales</taxon>
        <taxon>Suessiaceae</taxon>
        <taxon>Polarella</taxon>
    </lineage>
</organism>